<dbReference type="PROSITE" id="PS50146">
    <property type="entry name" value="DAGK"/>
    <property type="match status" value="1"/>
</dbReference>
<dbReference type="EMBL" id="MKHE01000005">
    <property type="protein sequence ID" value="OWK15177.1"/>
    <property type="molecule type" value="Genomic_DNA"/>
</dbReference>
<evidence type="ECO:0000256" key="2">
    <source>
        <dbReference type="ARBA" id="ARBA00004496"/>
    </source>
</evidence>
<dbReference type="Pfam" id="PF00781">
    <property type="entry name" value="DAGK_cat"/>
    <property type="match status" value="1"/>
</dbReference>
<evidence type="ECO:0000256" key="26">
    <source>
        <dbReference type="ARBA" id="ARBA00060536"/>
    </source>
</evidence>
<gene>
    <name evidence="32" type="ORF">Celaphus_00000609</name>
</gene>
<feature type="domain" description="Phorbol-ester/DAG-type" evidence="30">
    <location>
        <begin position="252"/>
        <end position="301"/>
    </location>
</feature>
<comment type="catalytic activity">
    <reaction evidence="21">
        <text>1-hexadecanoyl-2-(5Z,8Z,11Z,14Z-eicosatetraenoyl)-sn-glycerol + ATP = 1-hexadecanoyl-2-(5Z,8Z,11Z,14Z-eicosatetraenoyl)-sn-glycero-3-phosphate + ADP + H(+)</text>
        <dbReference type="Rhea" id="RHEA:40335"/>
        <dbReference type="ChEBI" id="CHEBI:15378"/>
        <dbReference type="ChEBI" id="CHEBI:30616"/>
        <dbReference type="ChEBI" id="CHEBI:72864"/>
        <dbReference type="ChEBI" id="CHEBI:77096"/>
        <dbReference type="ChEBI" id="CHEBI:456216"/>
    </reaction>
    <physiologicalReaction direction="left-to-right" evidence="21">
        <dbReference type="Rhea" id="RHEA:40336"/>
    </physiologicalReaction>
</comment>
<dbReference type="GO" id="GO:0007200">
    <property type="term" value="P:phospholipase C-activating G protein-coupled receptor signaling pathway"/>
    <property type="evidence" value="ECO:0007669"/>
    <property type="project" value="InterPro"/>
</dbReference>
<evidence type="ECO:0000256" key="16">
    <source>
        <dbReference type="ARBA" id="ARBA00023098"/>
    </source>
</evidence>
<dbReference type="Pfam" id="PF00130">
    <property type="entry name" value="C1_1"/>
    <property type="match status" value="1"/>
</dbReference>
<evidence type="ECO:0000256" key="20">
    <source>
        <dbReference type="ARBA" id="ARBA00050690"/>
    </source>
</evidence>
<feature type="domain" description="Phorbol-ester/DAG-type" evidence="30">
    <location>
        <begin position="317"/>
        <end position="370"/>
    </location>
</feature>
<dbReference type="GO" id="GO:0046474">
    <property type="term" value="P:glycerophospholipid biosynthetic process"/>
    <property type="evidence" value="ECO:0007669"/>
    <property type="project" value="UniProtKB-ARBA"/>
</dbReference>
<comment type="subcellular location">
    <subcellularLocation>
        <location evidence="2">Cytoplasm</location>
    </subcellularLocation>
    <subcellularLocation>
        <location evidence="1">Membrane</location>
        <topology evidence="1">Single-pass membrane protein</topology>
    </subcellularLocation>
</comment>
<dbReference type="Gene3D" id="2.60.200.40">
    <property type="match status" value="1"/>
</dbReference>
<name>A0A212DAA0_CEREH</name>
<keyword evidence="6 27" id="KW-0808">Transferase</keyword>
<keyword evidence="15 29" id="KW-1133">Transmembrane helix</keyword>
<sequence>LLQKRVPSSVKQQYSGLGRALSKRAVISAMGQDIDFNLHLPSSPAPSGTAPSGPAASRAHLTPPCSPGAPAEATPHNPRPLRRRPLPRSPHVRRASRLREGDSKARGLGPGAEPPAPHETPSLEEMEGQERPAPPASPFADGHLVLWTLCSVLLPVLITLWCSVQRSRRQLHRRDIFRKSKHGWRDTDLQTPSLEEMEGQERPAPPASPFADGHLVLWTLCSVLLPVLITLWCSVQRSRRQLHRRDIFRKSKHGWRDTDLFSQPTYCCVCAQHILQGAFCDCCGLRVDEGCLKKADKRFPCKEIMLKSDSKALDTMPHQWIRGNVPLCSYCVVCKQQCGNQPKLCDYRCVWCQKTVHDECMKNSLRNEKCDFGEFKNLIIPPSYLTSINHMRKDKKTDYEMLASKLGKQWTPLIILANSRSGTNMGEGLLGEFRILLNPVQVFDVTKTPPIKALQLCTLLPYDSARVLVCGGDGTVGWVLDALDEMKIKGQEKYIPQVAVLPLGTGNDLSNTLGWGTGYAGEIPVAQVLRNMMEADGIKLDRHGWKPNVVYPFPQEFTMNNYFSIGPDALMALNFHAHREKAPSLFSSRILNKAVYLFYGTKDCLVQECKDLNKKVELELDGERVELPNLEGIIVLNIGYWGGGCRLWEGMGDETYPLARHDDGLLEVVGVYGSFHCAQIQVKLANPFRIGQAHTVRLILKCSMMPMQVDGEPWAQGPCTVTITHKTHALMLYFSGEQTDDDVSSTSDQEDTKETE</sequence>
<dbReference type="GO" id="GO:0005737">
    <property type="term" value="C:cytoplasm"/>
    <property type="evidence" value="ECO:0007669"/>
    <property type="project" value="UniProtKB-SubCell"/>
</dbReference>
<evidence type="ECO:0000256" key="14">
    <source>
        <dbReference type="ARBA" id="ARBA00022840"/>
    </source>
</evidence>
<comment type="catalytic activity">
    <reaction evidence="18">
        <text>1,2-di-(9Z-octadecenoyl)-sn-glycerol + ATP = 1,2-di-(9Z-octadecenoyl)-sn-glycero-3-phosphate + ADP + H(+)</text>
        <dbReference type="Rhea" id="RHEA:40327"/>
        <dbReference type="ChEBI" id="CHEBI:15378"/>
        <dbReference type="ChEBI" id="CHEBI:30616"/>
        <dbReference type="ChEBI" id="CHEBI:52333"/>
        <dbReference type="ChEBI" id="CHEBI:74546"/>
        <dbReference type="ChEBI" id="CHEBI:456216"/>
    </reaction>
    <physiologicalReaction direction="left-to-right" evidence="18">
        <dbReference type="Rhea" id="RHEA:40328"/>
    </physiologicalReaction>
</comment>
<feature type="non-terminal residue" evidence="32">
    <location>
        <position position="1"/>
    </location>
</feature>
<comment type="catalytic activity">
    <reaction evidence="23">
        <text>1-eicosanoyl-2-(5Z,8Z,11Z,14Z)-eicosatetraenoyl-sn-glycerol + ATP = 1-eicosanoyl-2-(5Z,8Z,11Z,14Z)-eicosatetraenoyl-sn-glycero-3-phosphate + ADP + H(+)</text>
        <dbReference type="Rhea" id="RHEA:40331"/>
        <dbReference type="ChEBI" id="CHEBI:15378"/>
        <dbReference type="ChEBI" id="CHEBI:30616"/>
        <dbReference type="ChEBI" id="CHEBI:77094"/>
        <dbReference type="ChEBI" id="CHEBI:87223"/>
        <dbReference type="ChEBI" id="CHEBI:456216"/>
    </reaction>
    <physiologicalReaction direction="left-to-right" evidence="23">
        <dbReference type="Rhea" id="RHEA:40332"/>
    </physiologicalReaction>
</comment>
<dbReference type="Gene3D" id="3.30.60.20">
    <property type="match status" value="1"/>
</dbReference>
<organism evidence="32 33">
    <name type="scientific">Cervus elaphus hippelaphus</name>
    <name type="common">European red deer</name>
    <dbReference type="NCBI Taxonomy" id="46360"/>
    <lineage>
        <taxon>Eukaryota</taxon>
        <taxon>Metazoa</taxon>
        <taxon>Chordata</taxon>
        <taxon>Craniata</taxon>
        <taxon>Vertebrata</taxon>
        <taxon>Euteleostomi</taxon>
        <taxon>Mammalia</taxon>
        <taxon>Eutheria</taxon>
        <taxon>Laurasiatheria</taxon>
        <taxon>Artiodactyla</taxon>
        <taxon>Ruminantia</taxon>
        <taxon>Pecora</taxon>
        <taxon>Cervidae</taxon>
        <taxon>Cervinae</taxon>
        <taxon>Cervus</taxon>
    </lineage>
</organism>
<evidence type="ECO:0000256" key="17">
    <source>
        <dbReference type="ARBA" id="ARBA00023136"/>
    </source>
</evidence>
<comment type="caution">
    <text evidence="32">The sequence shown here is derived from an EMBL/GenBank/DDBJ whole genome shotgun (WGS) entry which is preliminary data.</text>
</comment>
<evidence type="ECO:0000256" key="5">
    <source>
        <dbReference type="ARBA" id="ARBA00022490"/>
    </source>
</evidence>
<evidence type="ECO:0000256" key="19">
    <source>
        <dbReference type="ARBA" id="ARBA00023411"/>
    </source>
</evidence>
<feature type="transmembrane region" description="Helical" evidence="29">
    <location>
        <begin position="215"/>
        <end position="232"/>
    </location>
</feature>
<evidence type="ECO:0000256" key="9">
    <source>
        <dbReference type="ARBA" id="ARBA00022737"/>
    </source>
</evidence>
<keyword evidence="8" id="KW-0479">Metal-binding</keyword>
<keyword evidence="11" id="KW-0863">Zinc-finger</keyword>
<evidence type="ECO:0000256" key="11">
    <source>
        <dbReference type="ARBA" id="ARBA00022771"/>
    </source>
</evidence>
<evidence type="ECO:0000313" key="32">
    <source>
        <dbReference type="EMBL" id="OWK15177.1"/>
    </source>
</evidence>
<dbReference type="SUPFAM" id="SSF57889">
    <property type="entry name" value="Cysteine-rich domain"/>
    <property type="match status" value="2"/>
</dbReference>
<comment type="catalytic activity">
    <reaction evidence="24">
        <text>1,2-di-(9Z,12Z-octadecadienoyl)-sn-glycerol + ATP = 1,2-di-(9Z,12Z-octadecadienoyl)-sn-glycero-3-phosphate + ADP + H(+)</text>
        <dbReference type="Rhea" id="RHEA:40355"/>
        <dbReference type="ChEBI" id="CHEBI:15378"/>
        <dbReference type="ChEBI" id="CHEBI:30616"/>
        <dbReference type="ChEBI" id="CHEBI:77127"/>
        <dbReference type="ChEBI" id="CHEBI:77128"/>
        <dbReference type="ChEBI" id="CHEBI:456216"/>
    </reaction>
    <physiologicalReaction direction="left-to-right" evidence="24">
        <dbReference type="Rhea" id="RHEA:40356"/>
    </physiologicalReaction>
</comment>
<evidence type="ECO:0000256" key="10">
    <source>
        <dbReference type="ARBA" id="ARBA00022741"/>
    </source>
</evidence>
<reference evidence="32 33" key="1">
    <citation type="journal article" date="2018" name="Mol. Genet. Genomics">
        <title>The red deer Cervus elaphus genome CerEla1.0: sequencing, annotating, genes, and chromosomes.</title>
        <authorList>
            <person name="Bana N.A."/>
            <person name="Nyiri A."/>
            <person name="Nagy J."/>
            <person name="Frank K."/>
            <person name="Nagy T."/>
            <person name="Steger V."/>
            <person name="Schiller M."/>
            <person name="Lakatos P."/>
            <person name="Sugar L."/>
            <person name="Horn P."/>
            <person name="Barta E."/>
            <person name="Orosz L."/>
        </authorList>
    </citation>
    <scope>NUCLEOTIDE SEQUENCE [LARGE SCALE GENOMIC DNA]</scope>
    <source>
        <strain evidence="32">Hungarian</strain>
    </source>
</reference>
<keyword evidence="12 27" id="KW-0418">Kinase</keyword>
<feature type="compositionally biased region" description="Basic residues" evidence="28">
    <location>
        <begin position="79"/>
        <end position="96"/>
    </location>
</feature>
<dbReference type="Proteomes" id="UP000242450">
    <property type="component" value="Chromosome 5"/>
</dbReference>
<dbReference type="SUPFAM" id="SSF111331">
    <property type="entry name" value="NAD kinase/diacylglycerol kinase-like"/>
    <property type="match status" value="1"/>
</dbReference>
<evidence type="ECO:0000256" key="8">
    <source>
        <dbReference type="ARBA" id="ARBA00022723"/>
    </source>
</evidence>
<comment type="similarity">
    <text evidence="4 27">Belongs to the eukaryotic diacylglycerol kinase family.</text>
</comment>
<evidence type="ECO:0000259" key="31">
    <source>
        <dbReference type="PROSITE" id="PS50146"/>
    </source>
</evidence>
<dbReference type="EC" id="2.7.1.107" evidence="27"/>
<dbReference type="SMART" id="SM00045">
    <property type="entry name" value="DAGKa"/>
    <property type="match status" value="1"/>
</dbReference>
<dbReference type="PANTHER" id="PTHR11255">
    <property type="entry name" value="DIACYLGLYCEROL KINASE"/>
    <property type="match status" value="1"/>
</dbReference>
<evidence type="ECO:0000256" key="27">
    <source>
        <dbReference type="RuleBase" id="RU361128"/>
    </source>
</evidence>
<comment type="catalytic activity">
    <reaction evidence="19">
        <text>a 1,2-diacyl-sn-glycerol + ATP = a 1,2-diacyl-sn-glycero-3-phosphate + ADP + H(+)</text>
        <dbReference type="Rhea" id="RHEA:10272"/>
        <dbReference type="ChEBI" id="CHEBI:15378"/>
        <dbReference type="ChEBI" id="CHEBI:17815"/>
        <dbReference type="ChEBI" id="CHEBI:30616"/>
        <dbReference type="ChEBI" id="CHEBI:58608"/>
        <dbReference type="ChEBI" id="CHEBI:456216"/>
        <dbReference type="EC" id="2.7.1.107"/>
    </reaction>
    <physiologicalReaction direction="left-to-right" evidence="19">
        <dbReference type="Rhea" id="RHEA:10273"/>
    </physiologicalReaction>
</comment>
<dbReference type="GO" id="GO:0005524">
    <property type="term" value="F:ATP binding"/>
    <property type="evidence" value="ECO:0007669"/>
    <property type="project" value="UniProtKB-KW"/>
</dbReference>
<dbReference type="FunFam" id="3.30.60.20:FF:000002">
    <property type="entry name" value="Diacylglycerol kinase"/>
    <property type="match status" value="1"/>
</dbReference>
<dbReference type="SMART" id="SM00046">
    <property type="entry name" value="DAGKc"/>
    <property type="match status" value="1"/>
</dbReference>
<evidence type="ECO:0000256" key="7">
    <source>
        <dbReference type="ARBA" id="ARBA00022692"/>
    </source>
</evidence>
<evidence type="ECO:0000256" key="23">
    <source>
        <dbReference type="ARBA" id="ARBA00051725"/>
    </source>
</evidence>
<dbReference type="GO" id="GO:0016020">
    <property type="term" value="C:membrane"/>
    <property type="evidence" value="ECO:0007669"/>
    <property type="project" value="UniProtKB-SubCell"/>
</dbReference>
<keyword evidence="17 29" id="KW-0472">Membrane</keyword>
<keyword evidence="9" id="KW-0677">Repeat</keyword>
<dbReference type="Pfam" id="PF00609">
    <property type="entry name" value="DAGK_acc"/>
    <property type="match status" value="1"/>
</dbReference>
<dbReference type="InterPro" id="IPR016064">
    <property type="entry name" value="NAD/diacylglycerol_kinase_sf"/>
</dbReference>
<feature type="domain" description="DAGKc" evidence="31">
    <location>
        <begin position="408"/>
        <end position="548"/>
    </location>
</feature>
<evidence type="ECO:0000256" key="22">
    <source>
        <dbReference type="ARBA" id="ARBA00051629"/>
    </source>
</evidence>
<evidence type="ECO:0000256" key="28">
    <source>
        <dbReference type="SAM" id="MobiDB-lite"/>
    </source>
</evidence>
<feature type="region of interest" description="Disordered" evidence="28">
    <location>
        <begin position="36"/>
        <end position="136"/>
    </location>
</feature>
<comment type="pathway">
    <text evidence="26">Glycerolipid metabolism.</text>
</comment>
<dbReference type="OrthoDB" id="242257at2759"/>
<accession>A0A212DAA0</accession>
<protein>
    <recommendedName>
        <fullName evidence="27">Diacylglycerol kinase</fullName>
        <shortName evidence="27">DAG kinase</shortName>
        <ecNumber evidence="27">2.7.1.107</ecNumber>
    </recommendedName>
</protein>
<evidence type="ECO:0000313" key="33">
    <source>
        <dbReference type="Proteomes" id="UP000242450"/>
    </source>
</evidence>
<keyword evidence="13" id="KW-0862">Zinc</keyword>
<feature type="transmembrane region" description="Helical" evidence="29">
    <location>
        <begin position="144"/>
        <end position="164"/>
    </location>
</feature>
<dbReference type="InterPro" id="IPR037607">
    <property type="entry name" value="DGK"/>
</dbReference>
<dbReference type="CDD" id="cd20853">
    <property type="entry name" value="C1_DGKepsilon_typeIII_rpt2"/>
    <property type="match status" value="1"/>
</dbReference>
<dbReference type="FunFam" id="3.40.50.10330:FF:000007">
    <property type="entry name" value="Diacylglycerol kinase"/>
    <property type="match status" value="1"/>
</dbReference>
<dbReference type="GO" id="GO:0004143">
    <property type="term" value="F:ATP-dependent diacylglycerol kinase activity"/>
    <property type="evidence" value="ECO:0007669"/>
    <property type="project" value="UniProtKB-EC"/>
</dbReference>
<feature type="compositionally biased region" description="Low complexity" evidence="28">
    <location>
        <begin position="41"/>
        <end position="59"/>
    </location>
</feature>
<evidence type="ECO:0000256" key="13">
    <source>
        <dbReference type="ARBA" id="ARBA00022833"/>
    </source>
</evidence>
<dbReference type="InterPro" id="IPR002219">
    <property type="entry name" value="PKC_DAG/PE"/>
</dbReference>
<evidence type="ECO:0000256" key="29">
    <source>
        <dbReference type="SAM" id="Phobius"/>
    </source>
</evidence>
<evidence type="ECO:0000259" key="30">
    <source>
        <dbReference type="PROSITE" id="PS50081"/>
    </source>
</evidence>
<proteinExistence type="inferred from homology"/>
<dbReference type="AlphaFoldDB" id="A0A212DAA0"/>
<keyword evidence="33" id="KW-1185">Reference proteome</keyword>
<evidence type="ECO:0000256" key="21">
    <source>
        <dbReference type="ARBA" id="ARBA00050897"/>
    </source>
</evidence>
<evidence type="ECO:0000256" key="18">
    <source>
        <dbReference type="ARBA" id="ARBA00023371"/>
    </source>
</evidence>
<evidence type="ECO:0000256" key="4">
    <source>
        <dbReference type="ARBA" id="ARBA00009280"/>
    </source>
</evidence>
<comment type="catalytic activity">
    <reaction evidence="22">
        <text>1-octadecanoyl-2-(9Z,12Z)-octadecadienoyl-sn-glycerol + ATP = 1-octadecanoyl-2-(9Z,12Z-octadecadienoyl)-sn-glycero-3-phosphate + ADP + H(+)</text>
        <dbReference type="Rhea" id="RHEA:40339"/>
        <dbReference type="ChEBI" id="CHEBI:15378"/>
        <dbReference type="ChEBI" id="CHEBI:30616"/>
        <dbReference type="ChEBI" id="CHEBI:77097"/>
        <dbReference type="ChEBI" id="CHEBI:77098"/>
        <dbReference type="ChEBI" id="CHEBI:456216"/>
    </reaction>
    <physiologicalReaction direction="left-to-right" evidence="22">
        <dbReference type="Rhea" id="RHEA:40340"/>
    </physiologicalReaction>
</comment>
<evidence type="ECO:0000256" key="24">
    <source>
        <dbReference type="ARBA" id="ARBA00052317"/>
    </source>
</evidence>
<evidence type="ECO:0000256" key="25">
    <source>
        <dbReference type="ARBA" id="ARBA00053625"/>
    </source>
</evidence>
<keyword evidence="16" id="KW-0443">Lipid metabolism</keyword>
<keyword evidence="14 27" id="KW-0067">ATP-binding</keyword>
<dbReference type="UniPathway" id="UPA00230"/>
<evidence type="ECO:0000256" key="15">
    <source>
        <dbReference type="ARBA" id="ARBA00022989"/>
    </source>
</evidence>
<evidence type="ECO:0000256" key="3">
    <source>
        <dbReference type="ARBA" id="ARBA00005175"/>
    </source>
</evidence>
<evidence type="ECO:0000256" key="1">
    <source>
        <dbReference type="ARBA" id="ARBA00004167"/>
    </source>
</evidence>
<evidence type="ECO:0000256" key="6">
    <source>
        <dbReference type="ARBA" id="ARBA00022679"/>
    </source>
</evidence>
<dbReference type="GO" id="GO:0008270">
    <property type="term" value="F:zinc ion binding"/>
    <property type="evidence" value="ECO:0007669"/>
    <property type="project" value="UniProtKB-KW"/>
</dbReference>
<dbReference type="SMART" id="SM00109">
    <property type="entry name" value="C1"/>
    <property type="match status" value="2"/>
</dbReference>
<dbReference type="FunFam" id="2.60.200.40:FF:000005">
    <property type="entry name" value="Diacylglycerol kinase"/>
    <property type="match status" value="1"/>
</dbReference>
<dbReference type="InterPro" id="IPR046349">
    <property type="entry name" value="C1-like_sf"/>
</dbReference>
<comment type="function">
    <text evidence="25">Membrane-bound diacylglycerol kinase that converts diacylglycerol/DAG into phosphatidic acid/phosphatidate/PA and regulates the respective levels of these two bioactive lipids. Thereby, acts as a central switch between the signaling pathways activated by these second messengers with different cellular targets and opposite effects in numerous biological processes. Also plays an important role in the biosynthesis of complex lipids. Displays specificity for diacylglycerol substrates with an arachidonoyl acyl chain at the sn-2 position, with the highest activity toward 1-octadecanoyl-2-(5Z,8Z,11Z,14Z-eicosatetraenoyl)-sn-glycerol the main diacylglycerol intermediate within the phosphatidylinositol turnover cycle. Can also phosphorylate diacylglycerol substrates with a linoleoyl acyl chain at the sn-2 position but much less efficiently.</text>
</comment>
<dbReference type="PANTHER" id="PTHR11255:SF118">
    <property type="entry name" value="DIACYLGLYCEROL KINASE EPSILON"/>
    <property type="match status" value="1"/>
</dbReference>
<keyword evidence="7 29" id="KW-0812">Transmembrane</keyword>
<dbReference type="InterPro" id="IPR017438">
    <property type="entry name" value="ATP-NAD_kinase_N"/>
</dbReference>
<keyword evidence="10 27" id="KW-0547">Nucleotide-binding</keyword>
<comment type="catalytic activity">
    <reaction evidence="20">
        <text>1,2-di-(5Z,8Z,11Z,14Z)-eicosatetraenoyl-sn-glycerol + ATP = 1,2-di-(5Z,8Z,11Z,14Z)-eicosatetraenoyl-sn-glycero-3-phosphate + ADP + H(+)</text>
        <dbReference type="Rhea" id="RHEA:40351"/>
        <dbReference type="ChEBI" id="CHEBI:15378"/>
        <dbReference type="ChEBI" id="CHEBI:30616"/>
        <dbReference type="ChEBI" id="CHEBI:77125"/>
        <dbReference type="ChEBI" id="CHEBI:77126"/>
        <dbReference type="ChEBI" id="CHEBI:456216"/>
    </reaction>
    <physiologicalReaction direction="left-to-right" evidence="20">
        <dbReference type="Rhea" id="RHEA:40352"/>
    </physiologicalReaction>
</comment>
<dbReference type="InterPro" id="IPR001206">
    <property type="entry name" value="Diacylglycerol_kinase_cat_dom"/>
</dbReference>
<dbReference type="Gene3D" id="3.40.50.10330">
    <property type="entry name" value="Probable inorganic polyphosphate/atp-NAD kinase, domain 1"/>
    <property type="match status" value="1"/>
</dbReference>
<dbReference type="InterPro" id="IPR000756">
    <property type="entry name" value="Diacylglycerol_kin_accessory"/>
</dbReference>
<keyword evidence="5" id="KW-0963">Cytoplasm</keyword>
<dbReference type="PROSITE" id="PS00479">
    <property type="entry name" value="ZF_DAG_PE_1"/>
    <property type="match status" value="1"/>
</dbReference>
<dbReference type="PROSITE" id="PS50081">
    <property type="entry name" value="ZF_DAG_PE_2"/>
    <property type="match status" value="2"/>
</dbReference>
<dbReference type="CDD" id="cd20801">
    <property type="entry name" value="C1_DGKepsilon_typeIII_rpt1"/>
    <property type="match status" value="1"/>
</dbReference>
<evidence type="ECO:0000256" key="12">
    <source>
        <dbReference type="ARBA" id="ARBA00022777"/>
    </source>
</evidence>
<comment type="pathway">
    <text evidence="3">Lipid metabolism; glycerolipid metabolism.</text>
</comment>